<keyword evidence="3" id="KW-1185">Reference proteome</keyword>
<feature type="region of interest" description="Disordered" evidence="1">
    <location>
        <begin position="21"/>
        <end position="128"/>
    </location>
</feature>
<evidence type="ECO:0000313" key="2">
    <source>
        <dbReference type="EMBL" id="KAK2086763.1"/>
    </source>
</evidence>
<proteinExistence type="predicted"/>
<comment type="caution">
    <text evidence="2">The sequence shown here is derived from an EMBL/GenBank/DDBJ whole genome shotgun (WGS) entry which is preliminary data.</text>
</comment>
<evidence type="ECO:0000256" key="1">
    <source>
        <dbReference type="SAM" id="MobiDB-lite"/>
    </source>
</evidence>
<dbReference type="EMBL" id="JASSZA010000019">
    <property type="protein sequence ID" value="KAK2086763.1"/>
    <property type="molecule type" value="Genomic_DNA"/>
</dbReference>
<reference evidence="2 3" key="1">
    <citation type="submission" date="2023-05" db="EMBL/GenBank/DDBJ databases">
        <title>B98-5 Cell Line De Novo Hybrid Assembly: An Optical Mapping Approach.</title>
        <authorList>
            <person name="Kananen K."/>
            <person name="Auerbach J.A."/>
            <person name="Kautto E."/>
            <person name="Blachly J.S."/>
        </authorList>
    </citation>
    <scope>NUCLEOTIDE SEQUENCE [LARGE SCALE GENOMIC DNA]</scope>
    <source>
        <strain evidence="2">B95-8</strain>
        <tissue evidence="2">Cell line</tissue>
    </source>
</reference>
<organism evidence="2 3">
    <name type="scientific">Saguinus oedipus</name>
    <name type="common">Cotton-top tamarin</name>
    <name type="synonym">Oedipomidas oedipus</name>
    <dbReference type="NCBI Taxonomy" id="9490"/>
    <lineage>
        <taxon>Eukaryota</taxon>
        <taxon>Metazoa</taxon>
        <taxon>Chordata</taxon>
        <taxon>Craniata</taxon>
        <taxon>Vertebrata</taxon>
        <taxon>Euteleostomi</taxon>
        <taxon>Mammalia</taxon>
        <taxon>Eutheria</taxon>
        <taxon>Euarchontoglires</taxon>
        <taxon>Primates</taxon>
        <taxon>Haplorrhini</taxon>
        <taxon>Platyrrhini</taxon>
        <taxon>Cebidae</taxon>
        <taxon>Callitrichinae</taxon>
        <taxon>Saguinus</taxon>
    </lineage>
</organism>
<dbReference type="Proteomes" id="UP001266305">
    <property type="component" value="Unassembled WGS sequence"/>
</dbReference>
<gene>
    <name evidence="2" type="ORF">P7K49_032670</name>
</gene>
<evidence type="ECO:0000313" key="3">
    <source>
        <dbReference type="Proteomes" id="UP001266305"/>
    </source>
</evidence>
<name>A0ABQ9TPR7_SAGOE</name>
<sequence>MQGTVTDARCRDRVESWCEVGEHGNEAASQDPVGGHGTEAAPRDPVGEHGPEVASRDPVGGHSTEAASWDPMGEHGTEVASQDPMGGNGTEAASRDPGAAVLEPTSAASSAHRGRRGQGRVASSPGHLGARAEVQGAHGAEDLDAAHVLPGERTGVRCQPGKPPDLRPFSRRPCASAIAASGVKPYPPSLGAPEPSGLRHLEAQPQRCPESCLVHPRRVFSLSTNALLASPSTGSFRLLAAETAISMKGNSASTTVVVLRGKGADTSH</sequence>
<feature type="compositionally biased region" description="Basic and acidic residues" evidence="1">
    <location>
        <begin position="41"/>
        <end position="55"/>
    </location>
</feature>
<protein>
    <submittedName>
        <fullName evidence="2">Uncharacterized protein</fullName>
    </submittedName>
</protein>
<accession>A0ABQ9TPR7</accession>